<dbReference type="STRING" id="1071378.G0W523"/>
<dbReference type="CDD" id="cd23811">
    <property type="entry name" value="UBCc_ScCDC34-like"/>
    <property type="match status" value="1"/>
</dbReference>
<dbReference type="PANTHER" id="PTHR24067">
    <property type="entry name" value="UBIQUITIN-CONJUGATING ENZYME E2"/>
    <property type="match status" value="1"/>
</dbReference>
<accession>G0W523</accession>
<evidence type="ECO:0000256" key="7">
    <source>
        <dbReference type="RuleBase" id="RU362109"/>
    </source>
</evidence>
<comment type="similarity">
    <text evidence="7">Belongs to the ubiquitin-conjugating enzyme family.</text>
</comment>
<protein>
    <recommendedName>
        <fullName evidence="9">UBC core domain-containing protein</fullName>
    </recommendedName>
</protein>
<sequence>MDKTNKTSAANLLLRQYRELTDPKRAIPSFHIELENDSNIFVWHIGFIILNEDSIYNGGYFKSEMKFPSNFPYSPPHFKFVPPIYHPNVYKDGKLCISILHQSGDSMTSEPDNETWSPVQSVESVLISIISLLEDPNISSPANVDASVEYRKNFQEYKRKVRLQVERSKQDIPEGFIMPTSTSSAYVSKKNDYLMQKLNEKENEILTSDLTDDFWNEEKELDSLDDSEYEEEPLLFEED</sequence>
<feature type="region of interest" description="Disordered" evidence="8">
    <location>
        <begin position="219"/>
        <end position="239"/>
    </location>
</feature>
<keyword evidence="11" id="KW-1185">Reference proteome</keyword>
<dbReference type="OMA" id="EPDNETW"/>
<evidence type="ECO:0000256" key="4">
    <source>
        <dbReference type="ARBA" id="ARBA00022840"/>
    </source>
</evidence>
<evidence type="ECO:0000256" key="6">
    <source>
        <dbReference type="PROSITE-ProRule" id="PRU10133"/>
    </source>
</evidence>
<evidence type="ECO:0000313" key="10">
    <source>
        <dbReference type="EMBL" id="CCD22911.1"/>
    </source>
</evidence>
<dbReference type="Proteomes" id="UP000000689">
    <property type="component" value="Chromosome 1"/>
</dbReference>
<evidence type="ECO:0000256" key="3">
    <source>
        <dbReference type="ARBA" id="ARBA00022786"/>
    </source>
</evidence>
<dbReference type="FunFam" id="3.10.110.10:FF:000063">
    <property type="entry name" value="CDC34p Ubiquitin-conjugating enzyme (E2)"/>
    <property type="match status" value="1"/>
</dbReference>
<feature type="active site" description="Glycyl thioester intermediate" evidence="6">
    <location>
        <position position="96"/>
    </location>
</feature>
<proteinExistence type="inferred from homology"/>
<dbReference type="Pfam" id="PF00179">
    <property type="entry name" value="UQ_con"/>
    <property type="match status" value="1"/>
</dbReference>
<feature type="compositionally biased region" description="Acidic residues" evidence="8">
    <location>
        <begin position="223"/>
        <end position="239"/>
    </location>
</feature>
<dbReference type="SUPFAM" id="SSF54495">
    <property type="entry name" value="UBC-like"/>
    <property type="match status" value="1"/>
</dbReference>
<name>G0W523_NAUDC</name>
<dbReference type="GeneID" id="11493764"/>
<dbReference type="EMBL" id="HE580267">
    <property type="protein sequence ID" value="CCD22911.1"/>
    <property type="molecule type" value="Genomic_DNA"/>
</dbReference>
<keyword evidence="2 7" id="KW-0547">Nucleotide-binding</keyword>
<dbReference type="GO" id="GO:0016740">
    <property type="term" value="F:transferase activity"/>
    <property type="evidence" value="ECO:0007669"/>
    <property type="project" value="UniProtKB-KW"/>
</dbReference>
<dbReference type="RefSeq" id="XP_003668154.1">
    <property type="nucleotide sequence ID" value="XM_003668106.1"/>
</dbReference>
<keyword evidence="3 7" id="KW-0833">Ubl conjugation pathway</keyword>
<reference evidence="10 11" key="1">
    <citation type="journal article" date="2011" name="Proc. Natl. Acad. Sci. U.S.A.">
        <title>Evolutionary erosion of yeast sex chromosomes by mating-type switching accidents.</title>
        <authorList>
            <person name="Gordon J.L."/>
            <person name="Armisen D."/>
            <person name="Proux-Wera E."/>
            <person name="Oheigeartaigh S.S."/>
            <person name="Byrne K.P."/>
            <person name="Wolfe K.H."/>
        </authorList>
    </citation>
    <scope>NUCLEOTIDE SEQUENCE [LARGE SCALE GENOMIC DNA]</scope>
    <source>
        <strain evidence="11">ATCC 10597 / BCRC 20456 / CBS 421 / NBRC 0211 / NRRL Y-12639</strain>
    </source>
</reference>
<evidence type="ECO:0000256" key="2">
    <source>
        <dbReference type="ARBA" id="ARBA00022741"/>
    </source>
</evidence>
<dbReference type="InterPro" id="IPR016135">
    <property type="entry name" value="UBQ-conjugating_enzyme/RWD"/>
</dbReference>
<dbReference type="Gene3D" id="3.10.110.10">
    <property type="entry name" value="Ubiquitin Conjugating Enzyme"/>
    <property type="match status" value="1"/>
</dbReference>
<dbReference type="HOGENOM" id="CLU_030988_1_1_1"/>
<comment type="pathway">
    <text evidence="5">Protein modification.</text>
</comment>
<dbReference type="GO" id="GO:0005524">
    <property type="term" value="F:ATP binding"/>
    <property type="evidence" value="ECO:0007669"/>
    <property type="project" value="UniProtKB-UniRule"/>
</dbReference>
<evidence type="ECO:0000259" key="9">
    <source>
        <dbReference type="PROSITE" id="PS50127"/>
    </source>
</evidence>
<dbReference type="InterPro" id="IPR050113">
    <property type="entry name" value="Ub_conjugating_enzyme"/>
</dbReference>
<gene>
    <name evidence="10" type="primary">NDAI0A07570</name>
    <name evidence="10" type="ordered locus">NDAI_0A07570</name>
</gene>
<dbReference type="OrthoDB" id="19692at2759"/>
<keyword evidence="4 7" id="KW-0067">ATP-binding</keyword>
<feature type="domain" description="UBC core" evidence="9">
    <location>
        <begin position="8"/>
        <end position="170"/>
    </location>
</feature>
<keyword evidence="1" id="KW-0808">Transferase</keyword>
<evidence type="ECO:0000256" key="1">
    <source>
        <dbReference type="ARBA" id="ARBA00022679"/>
    </source>
</evidence>
<dbReference type="eggNOG" id="KOG0425">
    <property type="taxonomic scope" value="Eukaryota"/>
</dbReference>
<dbReference type="InterPro" id="IPR000608">
    <property type="entry name" value="UBC"/>
</dbReference>
<dbReference type="InterPro" id="IPR023313">
    <property type="entry name" value="UBQ-conjugating_AS"/>
</dbReference>
<dbReference type="SMART" id="SM00212">
    <property type="entry name" value="UBCc"/>
    <property type="match status" value="1"/>
</dbReference>
<dbReference type="PROSITE" id="PS00183">
    <property type="entry name" value="UBC_1"/>
    <property type="match status" value="1"/>
</dbReference>
<evidence type="ECO:0000313" key="11">
    <source>
        <dbReference type="Proteomes" id="UP000000689"/>
    </source>
</evidence>
<organism evidence="10 11">
    <name type="scientific">Naumovozyma dairenensis (strain ATCC 10597 / BCRC 20456 / CBS 421 / NBRC 0211 / NRRL Y-12639)</name>
    <name type="common">Saccharomyces dairenensis</name>
    <dbReference type="NCBI Taxonomy" id="1071378"/>
    <lineage>
        <taxon>Eukaryota</taxon>
        <taxon>Fungi</taxon>
        <taxon>Dikarya</taxon>
        <taxon>Ascomycota</taxon>
        <taxon>Saccharomycotina</taxon>
        <taxon>Saccharomycetes</taxon>
        <taxon>Saccharomycetales</taxon>
        <taxon>Saccharomycetaceae</taxon>
        <taxon>Naumovozyma</taxon>
    </lineage>
</organism>
<dbReference type="PROSITE" id="PS50127">
    <property type="entry name" value="UBC_2"/>
    <property type="match status" value="1"/>
</dbReference>
<dbReference type="AlphaFoldDB" id="G0W523"/>
<evidence type="ECO:0000256" key="8">
    <source>
        <dbReference type="SAM" id="MobiDB-lite"/>
    </source>
</evidence>
<dbReference type="KEGG" id="ndi:NDAI_0A07570"/>
<evidence type="ECO:0000256" key="5">
    <source>
        <dbReference type="ARBA" id="ARBA00043952"/>
    </source>
</evidence>